<dbReference type="RefSeq" id="WP_204701961.1">
    <property type="nucleotide sequence ID" value="NZ_JAFBDQ010000010.1"/>
</dbReference>
<organism evidence="1 2">
    <name type="scientific">Halanaerobacter jeridensis</name>
    <dbReference type="NCBI Taxonomy" id="706427"/>
    <lineage>
        <taxon>Bacteria</taxon>
        <taxon>Bacillati</taxon>
        <taxon>Bacillota</taxon>
        <taxon>Clostridia</taxon>
        <taxon>Halanaerobiales</taxon>
        <taxon>Halobacteroidaceae</taxon>
        <taxon>Halanaerobacter</taxon>
    </lineage>
</organism>
<reference evidence="1" key="1">
    <citation type="submission" date="2021-01" db="EMBL/GenBank/DDBJ databases">
        <title>Genomic Encyclopedia of Type Strains, Phase IV (KMG-IV): sequencing the most valuable type-strain genomes for metagenomic binning, comparative biology and taxonomic classification.</title>
        <authorList>
            <person name="Goeker M."/>
        </authorList>
    </citation>
    <scope>NUCLEOTIDE SEQUENCE</scope>
    <source>
        <strain evidence="1">DSM 23230</strain>
    </source>
</reference>
<gene>
    <name evidence="1" type="ORF">JOC47_002060</name>
</gene>
<accession>A0A938XXP5</accession>
<dbReference type="Proteomes" id="UP000774000">
    <property type="component" value="Unassembled WGS sequence"/>
</dbReference>
<keyword evidence="2" id="KW-1185">Reference proteome</keyword>
<name>A0A938XXP5_9FIRM</name>
<sequence>MKLIYRCSECGKVIDYLELASFDEQALGFNILTEEEKKDIIDVKEEEVYINLTCNQCLEQYNWEELIYMKEIH</sequence>
<evidence type="ECO:0000313" key="2">
    <source>
        <dbReference type="Proteomes" id="UP000774000"/>
    </source>
</evidence>
<dbReference type="InterPro" id="IPR020115">
    <property type="entry name" value="Fin"/>
</dbReference>
<dbReference type="AlphaFoldDB" id="A0A938XXP5"/>
<proteinExistence type="predicted"/>
<protein>
    <submittedName>
        <fullName evidence="1">Nucleic-acid-binding Zn-ribbon protein</fullName>
    </submittedName>
</protein>
<dbReference type="EMBL" id="JAFBDQ010000010">
    <property type="protein sequence ID" value="MBM7557205.1"/>
    <property type="molecule type" value="Genomic_DNA"/>
</dbReference>
<dbReference type="GO" id="GO:0010468">
    <property type="term" value="P:regulation of gene expression"/>
    <property type="evidence" value="ECO:0007669"/>
    <property type="project" value="InterPro"/>
</dbReference>
<dbReference type="Pfam" id="PF10955">
    <property type="entry name" value="Fin"/>
    <property type="match status" value="1"/>
</dbReference>
<comment type="caution">
    <text evidence="1">The sequence shown here is derived from an EMBL/GenBank/DDBJ whole genome shotgun (WGS) entry which is preliminary data.</text>
</comment>
<evidence type="ECO:0000313" key="1">
    <source>
        <dbReference type="EMBL" id="MBM7557205.1"/>
    </source>
</evidence>